<evidence type="ECO:0000259" key="1">
    <source>
        <dbReference type="Pfam" id="PF25778"/>
    </source>
</evidence>
<dbReference type="PANTHER" id="PTHR35580">
    <property type="entry name" value="CELL SURFACE GLYCOPROTEIN (S-LAYER PROTEIN)-LIKE PROTEIN"/>
    <property type="match status" value="1"/>
</dbReference>
<comment type="caution">
    <text evidence="2">The sequence shown here is derived from an EMBL/GenBank/DDBJ whole genome shotgun (WGS) entry which is preliminary data.</text>
</comment>
<dbReference type="InterPro" id="IPR057708">
    <property type="entry name" value="DUF7948"/>
</dbReference>
<feature type="domain" description="DUF7948" evidence="1">
    <location>
        <begin position="11"/>
        <end position="248"/>
    </location>
</feature>
<proteinExistence type="predicted"/>
<organism evidence="2 3">
    <name type="scientific">Candidatus Brocadia sinica JPN1</name>
    <dbReference type="NCBI Taxonomy" id="1197129"/>
    <lineage>
        <taxon>Bacteria</taxon>
        <taxon>Pseudomonadati</taxon>
        <taxon>Planctomycetota</taxon>
        <taxon>Candidatus Brocadiia</taxon>
        <taxon>Candidatus Brocadiales</taxon>
        <taxon>Candidatus Brocadiaceae</taxon>
        <taxon>Candidatus Brocadia</taxon>
    </lineage>
</organism>
<reference evidence="3" key="1">
    <citation type="journal article" date="2015" name="Genome Announc.">
        <title>Draft Genome Sequence of an Anaerobic Ammonium-Oxidizing Bacterium, "Candidatus Brocadia sinica".</title>
        <authorList>
            <person name="Oshiki M."/>
            <person name="Shinyako-Hata K."/>
            <person name="Satoh H."/>
            <person name="Okabe S."/>
        </authorList>
    </citation>
    <scope>NUCLEOTIDE SEQUENCE [LARGE SCALE GENOMIC DNA]</scope>
    <source>
        <strain evidence="3">JPN1</strain>
    </source>
</reference>
<keyword evidence="3" id="KW-1185">Reference proteome</keyword>
<dbReference type="EMBL" id="BAFN01000001">
    <property type="protein sequence ID" value="GAN31710.1"/>
    <property type="molecule type" value="Genomic_DNA"/>
</dbReference>
<dbReference type="InterPro" id="IPR010620">
    <property type="entry name" value="SBBP_repeat"/>
</dbReference>
<dbReference type="Pfam" id="PF25778">
    <property type="entry name" value="DUF7948"/>
    <property type="match status" value="1"/>
</dbReference>
<sequence>MQKTQRLQIPFIANEHQMDERVAFVTNAFWGSIFVTNDGELVYSLPQMHRKIPDEKWSKKLVLREEFIGGKVEKIKGEGKTATKVSYFKGKDPSKWKDNISTYDVVNLGEIYEGIGLRLKAFGNNVEKLFTVKPGANPNQIKVKLNGADAVRVNEEGQIEAETELGTVVFTKPVAYQEIRGERVVVDVEYHLLASEVSRQNTEADLSNPKSEIYNPKYKTDTDNGHGLRIYGFKVAAYDRAKELIIDPLLASTYLGGLDSDYGYSLAIDSDKNIFVAGYTMSSDFPTTAGVFDVSYSDSDIFVSKLNGDLTRLLASTYLGGVSEDYVRSIAIDSFKNIYVIGQTTSSDFPITSDAFDTSKSGFSDAFLAKLSGDLTCILASTYLGGSSDDHAHSIVLDPGGINIYVTGRTLSSNFPTIPGAYDTSFDDGDAFVSKLNWNLTHLLASTYLGGTDNDYGASIAIDSDRNICVSGETWSSDFPASIDAYDTSFNGGFGDVFVSKLDRNLTHLLASTYLGGTTDDSAHSITIDTHGNIYVTGQTESLDFPTTPGAYDTSFHNGDAFVSKLNWNLTRLLASTYLGGADDDVANSIAIGSGGSIYVAGYTGSSDFPTTPGSYTTSKGVFFDAFISKLSSDLTSLIASTYLGGYYRDIARSIALDPGGNIYVAGETRSSNFPTTPGSYDPSYNGDFNISYTYDAFVSKLDSNLSASFLMNMK</sequence>
<dbReference type="Proteomes" id="UP000032309">
    <property type="component" value="Unassembled WGS sequence"/>
</dbReference>
<protein>
    <submittedName>
        <fullName evidence="2">Protein with FOG domain and PKD repeat</fullName>
    </submittedName>
</protein>
<dbReference type="InterPro" id="IPR052918">
    <property type="entry name" value="Motility_Chemotaxis_Reg"/>
</dbReference>
<dbReference type="PANTHER" id="PTHR35580:SF1">
    <property type="entry name" value="PHYTASE-LIKE DOMAIN-CONTAINING PROTEIN"/>
    <property type="match status" value="1"/>
</dbReference>
<dbReference type="SUPFAM" id="SSF63829">
    <property type="entry name" value="Calcium-dependent phosphotriesterase"/>
    <property type="match status" value="1"/>
</dbReference>
<evidence type="ECO:0000313" key="2">
    <source>
        <dbReference type="EMBL" id="GAN31710.1"/>
    </source>
</evidence>
<gene>
    <name evidence="2" type="ORF">BROSI_A0214</name>
</gene>
<evidence type="ECO:0000313" key="3">
    <source>
        <dbReference type="Proteomes" id="UP000032309"/>
    </source>
</evidence>
<dbReference type="Pfam" id="PF06739">
    <property type="entry name" value="SBBP"/>
    <property type="match status" value="7"/>
</dbReference>
<name>A0ABQ0JSL0_9BACT</name>
<accession>A0ABQ0JSL0</accession>